<keyword evidence="5 6" id="KW-0472">Membrane</keyword>
<evidence type="ECO:0000256" key="3">
    <source>
        <dbReference type="ARBA" id="ARBA00022692"/>
    </source>
</evidence>
<evidence type="ECO:0000313" key="7">
    <source>
        <dbReference type="EMBL" id="OMP82248.1"/>
    </source>
</evidence>
<evidence type="ECO:0000256" key="1">
    <source>
        <dbReference type="ARBA" id="ARBA00004141"/>
    </source>
</evidence>
<dbReference type="AlphaFoldDB" id="A0A1S8B4I6"/>
<dbReference type="CDD" id="cd11482">
    <property type="entry name" value="SLC-NCS1sbd_NRT1-like"/>
    <property type="match status" value="1"/>
</dbReference>
<dbReference type="EMBL" id="MSZU01000114">
    <property type="protein sequence ID" value="OMP82248.1"/>
    <property type="molecule type" value="Genomic_DNA"/>
</dbReference>
<evidence type="ECO:0000256" key="4">
    <source>
        <dbReference type="ARBA" id="ARBA00022989"/>
    </source>
</evidence>
<sequence>MATTLRFRQLKDKAKLHGKEEEHEEANSWSNRDLIPLPPSRRTWGWFHYFGYWTINSLNVSNWQSPNTFLTYGLSVPQSLCVIVVGRALICFFSTLVAWCGLRWHIGFTIQNRYTWGLRGSYIPLLQRILLNFIWCAVQCWNGGRLTAVCIAAIWPSFATMHNTLPSSMPTTTYQFVGFIVFWCLSFPFLLVRPERFKLPFQITSIYCGLGMVCMLIWSLSAAKGVGPLWSQGQTIPATSSWNTSWLMMRGINQMIGGIAAGITNGSDFSRYARGPKHYVVGTITSAWITGTLVSLVGLVVTSACQKLYGEVFWNPPDLLMRMMDSGQGSSKARAGVFFLAAGFALTGMFENVCGNAVAGGIDLAGLFPRYIDIRRGAMITFIAVWIVQPWQLINKAATFVSVLSSFAVFLSPIMGVMVADFYIVRRGRIKLSHLYRTHDTDYWFTRGFNWRVIPCWLAGWAPTIGGLVVTVQEKEDAPRALYELYYMAFLIGELTLLLLLLTSMLTASPGFFISGTLFYVLNKVFPYGGCGEYDQVDVYGTFTPKEAAALNIIPTTTDPLEEIQGYSPQVEKEPQETVTRKA</sequence>
<feature type="transmembrane region" description="Helical" evidence="6">
    <location>
        <begin position="76"/>
        <end position="102"/>
    </location>
</feature>
<name>A0A1S8B4I6_9PEZI</name>
<comment type="caution">
    <text evidence="7">The sequence shown here is derived from an EMBL/GenBank/DDBJ whole genome shotgun (WGS) entry which is preliminary data.</text>
</comment>
<proteinExistence type="inferred from homology"/>
<protein>
    <submittedName>
        <fullName evidence="7">Putative permease</fullName>
    </submittedName>
</protein>
<dbReference type="Gene3D" id="1.10.4160.10">
    <property type="entry name" value="Hydantoin permease"/>
    <property type="match status" value="1"/>
</dbReference>
<feature type="transmembrane region" description="Helical" evidence="6">
    <location>
        <begin position="279"/>
        <end position="301"/>
    </location>
</feature>
<reference evidence="7 8" key="1">
    <citation type="submission" date="2017-01" db="EMBL/GenBank/DDBJ databases">
        <title>Draft genome sequence of Diplodia seriata F98.1, a fungal species involved in grapevine trunk diseases.</title>
        <authorList>
            <person name="Robert-Siegwald G."/>
            <person name="Vallet J."/>
            <person name="Abou-Mansour E."/>
            <person name="Xu J."/>
            <person name="Rey P."/>
            <person name="Bertsch C."/>
            <person name="Rego C."/>
            <person name="Larignon P."/>
            <person name="Fontaine F."/>
            <person name="Lebrun M.-H."/>
        </authorList>
    </citation>
    <scope>NUCLEOTIDE SEQUENCE [LARGE SCALE GENOMIC DNA]</scope>
    <source>
        <strain evidence="7 8">F98.1</strain>
    </source>
</reference>
<dbReference type="PANTHER" id="PTHR30618">
    <property type="entry name" value="NCS1 FAMILY PURINE/PYRIMIDINE TRANSPORTER"/>
    <property type="match status" value="1"/>
</dbReference>
<dbReference type="GO" id="GO:0005886">
    <property type="term" value="C:plasma membrane"/>
    <property type="evidence" value="ECO:0007669"/>
    <property type="project" value="TreeGrafter"/>
</dbReference>
<dbReference type="OrthoDB" id="2018619at2759"/>
<feature type="transmembrane region" description="Helical" evidence="6">
    <location>
        <begin position="174"/>
        <end position="192"/>
    </location>
</feature>
<keyword evidence="3 6" id="KW-0812">Transmembrane</keyword>
<comment type="similarity">
    <text evidence="2">Belongs to the purine-cytosine permease (2.A.39) family.</text>
</comment>
<feature type="transmembrane region" description="Helical" evidence="6">
    <location>
        <begin position="485"/>
        <end position="506"/>
    </location>
</feature>
<feature type="transmembrane region" description="Helical" evidence="6">
    <location>
        <begin position="377"/>
        <end position="394"/>
    </location>
</feature>
<evidence type="ECO:0000313" key="8">
    <source>
        <dbReference type="Proteomes" id="UP000190776"/>
    </source>
</evidence>
<evidence type="ECO:0000256" key="6">
    <source>
        <dbReference type="SAM" id="Phobius"/>
    </source>
</evidence>
<comment type="subcellular location">
    <subcellularLocation>
        <location evidence="1">Membrane</location>
        <topology evidence="1">Multi-pass membrane protein</topology>
    </subcellularLocation>
</comment>
<dbReference type="InterPro" id="IPR045225">
    <property type="entry name" value="Uracil/uridine/allantoin_perm"/>
</dbReference>
<gene>
    <name evidence="7" type="ORF">BK809_0006558</name>
</gene>
<feature type="transmembrane region" description="Helical" evidence="6">
    <location>
        <begin position="453"/>
        <end position="473"/>
    </location>
</feature>
<dbReference type="Pfam" id="PF02133">
    <property type="entry name" value="Transp_cyt_pur"/>
    <property type="match status" value="1"/>
</dbReference>
<keyword evidence="4 6" id="KW-1133">Transmembrane helix</keyword>
<dbReference type="PANTHER" id="PTHR30618:SF4">
    <property type="entry name" value="ALLANTOIN PERMEASE"/>
    <property type="match status" value="1"/>
</dbReference>
<feature type="transmembrane region" description="Helical" evidence="6">
    <location>
        <begin position="400"/>
        <end position="425"/>
    </location>
</feature>
<feature type="transmembrane region" description="Helical" evidence="6">
    <location>
        <begin position="199"/>
        <end position="220"/>
    </location>
</feature>
<feature type="transmembrane region" description="Helical" evidence="6">
    <location>
        <begin position="129"/>
        <end position="154"/>
    </location>
</feature>
<organism evidence="7 8">
    <name type="scientific">Diplodia seriata</name>
    <dbReference type="NCBI Taxonomy" id="420778"/>
    <lineage>
        <taxon>Eukaryota</taxon>
        <taxon>Fungi</taxon>
        <taxon>Dikarya</taxon>
        <taxon>Ascomycota</taxon>
        <taxon>Pezizomycotina</taxon>
        <taxon>Dothideomycetes</taxon>
        <taxon>Dothideomycetes incertae sedis</taxon>
        <taxon>Botryosphaeriales</taxon>
        <taxon>Botryosphaeriaceae</taxon>
        <taxon>Diplodia</taxon>
    </lineage>
</organism>
<accession>A0A1S8B4I6</accession>
<evidence type="ECO:0000256" key="5">
    <source>
        <dbReference type="ARBA" id="ARBA00023136"/>
    </source>
</evidence>
<dbReference type="InterPro" id="IPR001248">
    <property type="entry name" value="Pur-cyt_permease"/>
</dbReference>
<evidence type="ECO:0000256" key="2">
    <source>
        <dbReference type="ARBA" id="ARBA00008974"/>
    </source>
</evidence>
<dbReference type="GO" id="GO:0015205">
    <property type="term" value="F:nucleobase transmembrane transporter activity"/>
    <property type="evidence" value="ECO:0007669"/>
    <property type="project" value="TreeGrafter"/>
</dbReference>
<dbReference type="Proteomes" id="UP000190776">
    <property type="component" value="Unassembled WGS sequence"/>
</dbReference>